<name>A0ABY1QB30_9BACT</name>
<evidence type="ECO:0000256" key="6">
    <source>
        <dbReference type="ARBA" id="ARBA00022837"/>
    </source>
</evidence>
<dbReference type="PROSITE" id="PS00523">
    <property type="entry name" value="SULFATASE_1"/>
    <property type="match status" value="1"/>
</dbReference>
<evidence type="ECO:0000313" key="9">
    <source>
        <dbReference type="Proteomes" id="UP001158067"/>
    </source>
</evidence>
<dbReference type="SUPFAM" id="SSF53649">
    <property type="entry name" value="Alkaline phosphatase-like"/>
    <property type="match status" value="1"/>
</dbReference>
<evidence type="ECO:0000256" key="1">
    <source>
        <dbReference type="ARBA" id="ARBA00001913"/>
    </source>
</evidence>
<dbReference type="CDD" id="cd16144">
    <property type="entry name" value="ARS_like"/>
    <property type="match status" value="1"/>
</dbReference>
<sequence>MPDGPPSRCHLSVGSTMLLRASVPLLALASNRFNMKKSAFRPSFPSVIALGLLVSCVLIPRSLSAADRPPNVVVFVVDDLGYMDVGANNPDCFYETPNIDRLSKSGMRFTDGYAANPVCSPTRYSLMTGKYPTRVQATNFFSGRRPATFNPAPLHNNMPLEEVTVAEALKDKGYATFFAGKWHLGETEEFYPQNQGFDVNIGGHSAGGPYTGKRYFAPFENPQIKVESPDGDHLPDRLARETASFIDTNKDQPFFAYLAFYSVHNPMMGRPDLIAKYKEKAKSISGPEFADEEQVFLRGDRKVRILQNKPVYAAMVEAMDEAVGKVLQQLKDSGVEDETIVIFTSDNGGLSTSEGLPTSNLPLRGGKGWVYEGGVREPWIVRYPGVTQAGSESSTPICSIDLFPTLVAAAGGDVDHEIDGVDIRPALEGESLDREALFWHYPHYSNQGGIPGGAIRVGKYKLFERYEDGRVHLYDLEADLGEKNDLSESMPEMVGEMRKKLHDWYQSVDAKFLQPRDGNEPWKPDYQQ</sequence>
<dbReference type="InterPro" id="IPR050738">
    <property type="entry name" value="Sulfatase"/>
</dbReference>
<dbReference type="PANTHER" id="PTHR42693:SF42">
    <property type="entry name" value="ARYLSULFATASE G"/>
    <property type="match status" value="1"/>
</dbReference>
<proteinExistence type="inferred from homology"/>
<comment type="similarity">
    <text evidence="2">Belongs to the sulfatase family.</text>
</comment>
<gene>
    <name evidence="8" type="ORF">SAMN06265222_107249</name>
</gene>
<dbReference type="Gene3D" id="3.40.720.10">
    <property type="entry name" value="Alkaline Phosphatase, subunit A"/>
    <property type="match status" value="1"/>
</dbReference>
<evidence type="ECO:0000313" key="8">
    <source>
        <dbReference type="EMBL" id="SMP62151.1"/>
    </source>
</evidence>
<dbReference type="InterPro" id="IPR024607">
    <property type="entry name" value="Sulfatase_CS"/>
</dbReference>
<comment type="caution">
    <text evidence="8">The sequence shown here is derived from an EMBL/GenBank/DDBJ whole genome shotgun (WGS) entry which is preliminary data.</text>
</comment>
<evidence type="ECO:0000256" key="4">
    <source>
        <dbReference type="ARBA" id="ARBA00022729"/>
    </source>
</evidence>
<keyword evidence="5" id="KW-0378">Hydrolase</keyword>
<accession>A0ABY1QB30</accession>
<dbReference type="Proteomes" id="UP001158067">
    <property type="component" value="Unassembled WGS sequence"/>
</dbReference>
<dbReference type="Gene3D" id="3.30.1120.10">
    <property type="match status" value="1"/>
</dbReference>
<dbReference type="Pfam" id="PF00884">
    <property type="entry name" value="Sulfatase"/>
    <property type="match status" value="1"/>
</dbReference>
<dbReference type="PANTHER" id="PTHR42693">
    <property type="entry name" value="ARYLSULFATASE FAMILY MEMBER"/>
    <property type="match status" value="1"/>
</dbReference>
<evidence type="ECO:0000259" key="7">
    <source>
        <dbReference type="Pfam" id="PF00884"/>
    </source>
</evidence>
<protein>
    <submittedName>
        <fullName evidence="8">Arylsulfatase A</fullName>
    </submittedName>
</protein>
<reference evidence="8 9" key="1">
    <citation type="submission" date="2017-05" db="EMBL/GenBank/DDBJ databases">
        <authorList>
            <person name="Varghese N."/>
            <person name="Submissions S."/>
        </authorList>
    </citation>
    <scope>NUCLEOTIDE SEQUENCE [LARGE SCALE GENOMIC DNA]</scope>
    <source>
        <strain evidence="8 9">DSM 25457</strain>
    </source>
</reference>
<dbReference type="InterPro" id="IPR000917">
    <property type="entry name" value="Sulfatase_N"/>
</dbReference>
<organism evidence="8 9">
    <name type="scientific">Neorhodopirellula lusitana</name>
    <dbReference type="NCBI Taxonomy" id="445327"/>
    <lineage>
        <taxon>Bacteria</taxon>
        <taxon>Pseudomonadati</taxon>
        <taxon>Planctomycetota</taxon>
        <taxon>Planctomycetia</taxon>
        <taxon>Pirellulales</taxon>
        <taxon>Pirellulaceae</taxon>
        <taxon>Neorhodopirellula</taxon>
    </lineage>
</organism>
<comment type="cofactor">
    <cofactor evidence="1">
        <name>Ca(2+)</name>
        <dbReference type="ChEBI" id="CHEBI:29108"/>
    </cofactor>
</comment>
<keyword evidence="6" id="KW-0106">Calcium</keyword>
<evidence type="ECO:0000256" key="3">
    <source>
        <dbReference type="ARBA" id="ARBA00022723"/>
    </source>
</evidence>
<feature type="domain" description="Sulfatase N-terminal" evidence="7">
    <location>
        <begin position="70"/>
        <end position="411"/>
    </location>
</feature>
<keyword evidence="9" id="KW-1185">Reference proteome</keyword>
<dbReference type="EMBL" id="FXUG01000007">
    <property type="protein sequence ID" value="SMP62151.1"/>
    <property type="molecule type" value="Genomic_DNA"/>
</dbReference>
<keyword evidence="4" id="KW-0732">Signal</keyword>
<dbReference type="InterPro" id="IPR017850">
    <property type="entry name" value="Alkaline_phosphatase_core_sf"/>
</dbReference>
<keyword evidence="3" id="KW-0479">Metal-binding</keyword>
<evidence type="ECO:0000256" key="2">
    <source>
        <dbReference type="ARBA" id="ARBA00008779"/>
    </source>
</evidence>
<evidence type="ECO:0000256" key="5">
    <source>
        <dbReference type="ARBA" id="ARBA00022801"/>
    </source>
</evidence>
<dbReference type="PROSITE" id="PS00149">
    <property type="entry name" value="SULFATASE_2"/>
    <property type="match status" value="1"/>
</dbReference>